<evidence type="ECO:0000313" key="2">
    <source>
        <dbReference type="EMBL" id="SMX50421.1"/>
    </source>
</evidence>
<proteinExistence type="predicted"/>
<gene>
    <name evidence="2" type="ORF">MAA8898_04778</name>
</gene>
<dbReference type="InterPro" id="IPR000572">
    <property type="entry name" value="OxRdtase_Mopterin-bd_dom"/>
</dbReference>
<dbReference type="Gene3D" id="3.90.420.10">
    <property type="entry name" value="Oxidoreductase, molybdopterin-binding domain"/>
    <property type="match status" value="1"/>
</dbReference>
<name>A0A238L6G9_9RHOB</name>
<evidence type="ECO:0000313" key="3">
    <source>
        <dbReference type="Proteomes" id="UP000207598"/>
    </source>
</evidence>
<reference evidence="2 3" key="1">
    <citation type="submission" date="2017-05" db="EMBL/GenBank/DDBJ databases">
        <authorList>
            <person name="Song R."/>
            <person name="Chenine A.L."/>
            <person name="Ruprecht R.M."/>
        </authorList>
    </citation>
    <scope>NUCLEOTIDE SEQUENCE [LARGE SCALE GENOMIC DNA]</scope>
    <source>
        <strain evidence="2 3">CECT 8898</strain>
    </source>
</reference>
<sequence length="173" mass="18537">MPNAMLNIVILSAIALGLGPHVTVLAGELPQPQGTVLLTVTGDITNTNGDGAARLDIDMLRAIGETSFETDTIWTAEPATYTGVELDDLLAYVGATGSQVDARAINDYAVVVPASDGVDGGPVVAYEMNGQPMSRRDKGPLWLIYPYASSSSYRTEVIYARSIWQLDRMHVHD</sequence>
<feature type="domain" description="Oxidoreductase molybdopterin-binding" evidence="1">
    <location>
        <begin position="77"/>
        <end position="147"/>
    </location>
</feature>
<dbReference type="SUPFAM" id="SSF56524">
    <property type="entry name" value="Oxidoreductase molybdopterin-binding domain"/>
    <property type="match status" value="1"/>
</dbReference>
<organism evidence="2 3">
    <name type="scientific">Maliponia aquimaris</name>
    <dbReference type="NCBI Taxonomy" id="1673631"/>
    <lineage>
        <taxon>Bacteria</taxon>
        <taxon>Pseudomonadati</taxon>
        <taxon>Pseudomonadota</taxon>
        <taxon>Alphaproteobacteria</taxon>
        <taxon>Rhodobacterales</taxon>
        <taxon>Paracoccaceae</taxon>
        <taxon>Maliponia</taxon>
    </lineage>
</organism>
<evidence type="ECO:0000259" key="1">
    <source>
        <dbReference type="Pfam" id="PF00174"/>
    </source>
</evidence>
<dbReference type="EMBL" id="FXYF01000022">
    <property type="protein sequence ID" value="SMX50421.1"/>
    <property type="molecule type" value="Genomic_DNA"/>
</dbReference>
<accession>A0A238L6G9</accession>
<dbReference type="Proteomes" id="UP000207598">
    <property type="component" value="Unassembled WGS sequence"/>
</dbReference>
<dbReference type="InterPro" id="IPR036374">
    <property type="entry name" value="OxRdtase_Mopterin-bd_sf"/>
</dbReference>
<dbReference type="Pfam" id="PF00174">
    <property type="entry name" value="Oxidored_molyb"/>
    <property type="match status" value="1"/>
</dbReference>
<dbReference type="AlphaFoldDB" id="A0A238L6G9"/>
<keyword evidence="3" id="KW-1185">Reference proteome</keyword>
<protein>
    <submittedName>
        <fullName evidence="2">Oxidoreductase molybdopterin binding domain protein</fullName>
    </submittedName>
</protein>